<dbReference type="InterPro" id="IPR036116">
    <property type="entry name" value="FN3_sf"/>
</dbReference>
<dbReference type="RefSeq" id="WP_093364458.1">
    <property type="nucleotide sequence ID" value="NZ_FOZZ01000003.1"/>
</dbReference>
<reference evidence="1 2" key="1">
    <citation type="submission" date="2016-10" db="EMBL/GenBank/DDBJ databases">
        <authorList>
            <person name="de Groot N.N."/>
        </authorList>
    </citation>
    <scope>NUCLEOTIDE SEQUENCE [LARGE SCALE GENOMIC DNA]</scope>
    <source>
        <strain evidence="1 2">DSM 22789</strain>
    </source>
</reference>
<protein>
    <recommendedName>
        <fullName evidence="3">Fibronectin type III domain-containing protein</fullName>
    </recommendedName>
</protein>
<sequence length="203" mass="23289">MRTTLNFRKMNAAQLLQFVEEIISKMTEHVDVFETPDPALPTVTTVLQEYRECVKDASFYDRRAITIRDQKRTELEILVFRLSKYVDFVAQGDKAVIMTAGFTPTVSRGSGVPTPKAVLLKVDSLGVGTSKLLIKAKPWRRARYYKFEYRKRGVDEAWSYQLSPKSTVVLEGLESFQSYEFRVTYLGTDTQENYSEILNAFAL</sequence>
<evidence type="ECO:0008006" key="3">
    <source>
        <dbReference type="Google" id="ProtNLM"/>
    </source>
</evidence>
<proteinExistence type="predicted"/>
<accession>A0A1I6RAX4</accession>
<gene>
    <name evidence="1" type="ORF">SAMN05660206_103268</name>
</gene>
<dbReference type="Gene3D" id="2.60.40.10">
    <property type="entry name" value="Immunoglobulins"/>
    <property type="match status" value="1"/>
</dbReference>
<evidence type="ECO:0000313" key="2">
    <source>
        <dbReference type="Proteomes" id="UP000198785"/>
    </source>
</evidence>
<dbReference type="Proteomes" id="UP000198785">
    <property type="component" value="Unassembled WGS sequence"/>
</dbReference>
<dbReference type="SUPFAM" id="SSF49265">
    <property type="entry name" value="Fibronectin type III"/>
    <property type="match status" value="1"/>
</dbReference>
<keyword evidence="2" id="KW-1185">Reference proteome</keyword>
<evidence type="ECO:0000313" key="1">
    <source>
        <dbReference type="EMBL" id="SFS61648.1"/>
    </source>
</evidence>
<organism evidence="1 2">
    <name type="scientific">Sphingobacterium wenxiniae</name>
    <dbReference type="NCBI Taxonomy" id="683125"/>
    <lineage>
        <taxon>Bacteria</taxon>
        <taxon>Pseudomonadati</taxon>
        <taxon>Bacteroidota</taxon>
        <taxon>Sphingobacteriia</taxon>
        <taxon>Sphingobacteriales</taxon>
        <taxon>Sphingobacteriaceae</taxon>
        <taxon>Sphingobacterium</taxon>
    </lineage>
</organism>
<name>A0A1I6RAX4_9SPHI</name>
<dbReference type="InterPro" id="IPR013783">
    <property type="entry name" value="Ig-like_fold"/>
</dbReference>
<dbReference type="EMBL" id="FOZZ01000003">
    <property type="protein sequence ID" value="SFS61648.1"/>
    <property type="molecule type" value="Genomic_DNA"/>
</dbReference>
<dbReference type="OrthoDB" id="703469at2"/>
<dbReference type="AlphaFoldDB" id="A0A1I6RAX4"/>